<dbReference type="EMBL" id="MN740120">
    <property type="protein sequence ID" value="QHT88644.1"/>
    <property type="molecule type" value="Genomic_DNA"/>
</dbReference>
<dbReference type="InterPro" id="IPR007921">
    <property type="entry name" value="CHAP_dom"/>
</dbReference>
<dbReference type="GO" id="GO:0016874">
    <property type="term" value="F:ligase activity"/>
    <property type="evidence" value="ECO:0007669"/>
    <property type="project" value="TreeGrafter"/>
</dbReference>
<proteinExistence type="predicted"/>
<dbReference type="PROSITE" id="PS50911">
    <property type="entry name" value="CHAP"/>
    <property type="match status" value="1"/>
</dbReference>
<dbReference type="AlphaFoldDB" id="A0A6C0I6W2"/>
<feature type="domain" description="Peptidase C51" evidence="2">
    <location>
        <begin position="53"/>
        <end position="181"/>
    </location>
</feature>
<reference evidence="3" key="1">
    <citation type="journal article" date="2020" name="Nature">
        <title>Giant virus diversity and host interactions through global metagenomics.</title>
        <authorList>
            <person name="Schulz F."/>
            <person name="Roux S."/>
            <person name="Paez-Espino D."/>
            <person name="Jungbluth S."/>
            <person name="Walsh D.A."/>
            <person name="Denef V.J."/>
            <person name="McMahon K.D."/>
            <person name="Konstantinidis K.T."/>
            <person name="Eloe-Fadrosh E.A."/>
            <person name="Kyrpides N.C."/>
            <person name="Woyke T."/>
        </authorList>
    </citation>
    <scope>NUCLEOTIDE SEQUENCE</scope>
    <source>
        <strain evidence="3">GVMAG-M-3300023184-51</strain>
    </source>
</reference>
<dbReference type="Gene3D" id="3.90.1720.10">
    <property type="entry name" value="endopeptidase domain like (from Nostoc punctiforme)"/>
    <property type="match status" value="1"/>
</dbReference>
<dbReference type="Pfam" id="PF05257">
    <property type="entry name" value="CHAP"/>
    <property type="match status" value="1"/>
</dbReference>
<dbReference type="SUPFAM" id="SSF54001">
    <property type="entry name" value="Cysteine proteinases"/>
    <property type="match status" value="1"/>
</dbReference>
<keyword evidence="1" id="KW-0472">Membrane</keyword>
<organism evidence="3">
    <name type="scientific">viral metagenome</name>
    <dbReference type="NCBI Taxonomy" id="1070528"/>
    <lineage>
        <taxon>unclassified sequences</taxon>
        <taxon>metagenomes</taxon>
        <taxon>organismal metagenomes</taxon>
    </lineage>
</organism>
<dbReference type="InterPro" id="IPR038765">
    <property type="entry name" value="Papain-like_cys_pep_sf"/>
</dbReference>
<evidence type="ECO:0000259" key="2">
    <source>
        <dbReference type="PROSITE" id="PS50911"/>
    </source>
</evidence>
<keyword evidence="1" id="KW-1133">Transmembrane helix</keyword>
<evidence type="ECO:0000256" key="1">
    <source>
        <dbReference type="SAM" id="Phobius"/>
    </source>
</evidence>
<feature type="transmembrane region" description="Helical" evidence="1">
    <location>
        <begin position="12"/>
        <end position="29"/>
    </location>
</feature>
<dbReference type="InterPro" id="IPR051705">
    <property type="entry name" value="Gsp_Synthetase/Amidase"/>
</dbReference>
<sequence length="193" mass="22262">MYLSKNHSENGVLFTVIILFILFLLFILTKFRHNIFGDQIGTWNGVSIYSNKQYKFNKNNESNTNYCNGVYTGIKWQCVEFARRYLIITRDITFENVTSAFEIPDAKFTTLNGNTVIPTNELKIGSLIVWPSYYELNAPHGHVAVVSSIKANGITVVEQNYNNDLKFSHNFSHKFSHRFIPRNNMHNVTILTV</sequence>
<keyword evidence="1" id="KW-0812">Transmembrane</keyword>
<evidence type="ECO:0000313" key="3">
    <source>
        <dbReference type="EMBL" id="QHT88644.1"/>
    </source>
</evidence>
<accession>A0A6C0I6W2</accession>
<name>A0A6C0I6W2_9ZZZZ</name>
<dbReference type="PANTHER" id="PTHR30094:SF0">
    <property type="entry name" value="BIFUNCTIONAL GLUTATHIONYLSPERMIDINE SYNTHETASE_AMIDASE-RELATED"/>
    <property type="match status" value="1"/>
</dbReference>
<dbReference type="PANTHER" id="PTHR30094">
    <property type="entry name" value="BIFUNCTIONAL GLUTATHIONYLSPERMIDINE SYNTHETASE/AMIDASE-RELATED"/>
    <property type="match status" value="1"/>
</dbReference>
<protein>
    <recommendedName>
        <fullName evidence="2">Peptidase C51 domain-containing protein</fullName>
    </recommendedName>
</protein>